<keyword evidence="3" id="KW-1185">Reference proteome</keyword>
<dbReference type="AlphaFoldDB" id="A0A4Q1BXL6"/>
<dbReference type="Proteomes" id="UP000289455">
    <property type="component" value="Unassembled WGS sequence"/>
</dbReference>
<dbReference type="RefSeq" id="WP_129027806.1">
    <property type="nucleotide sequence ID" value="NZ_SDHY01000007.1"/>
</dbReference>
<keyword evidence="1" id="KW-0812">Transmembrane</keyword>
<feature type="transmembrane region" description="Helical" evidence="1">
    <location>
        <begin position="182"/>
        <end position="208"/>
    </location>
</feature>
<feature type="transmembrane region" description="Helical" evidence="1">
    <location>
        <begin position="278"/>
        <end position="299"/>
    </location>
</feature>
<protein>
    <recommendedName>
        <fullName evidence="4">Glycosyltransferase RgtA/B/C/D-like domain-containing protein</fullName>
    </recommendedName>
</protein>
<reference evidence="2 3" key="1">
    <citation type="submission" date="2019-01" db="EMBL/GenBank/DDBJ databases">
        <title>Cytophagaceae bacterium strain CAR-16.</title>
        <authorList>
            <person name="Chen W.-M."/>
        </authorList>
    </citation>
    <scope>NUCLEOTIDE SEQUENCE [LARGE SCALE GENOMIC DNA]</scope>
    <source>
        <strain evidence="2 3">CAR-16</strain>
    </source>
</reference>
<keyword evidence="1" id="KW-1133">Transmembrane helix</keyword>
<evidence type="ECO:0000256" key="1">
    <source>
        <dbReference type="SAM" id="Phobius"/>
    </source>
</evidence>
<sequence>MIPNIPHLIRQLNDLIARLTHNQKGVIVVCFALFIGFSILYFPQVFQKKIHTSWTNNERFMIDFVNRKIEHPFTPIIIQNSREHYAKREVRIAPYVIGKVFHLNAIRLFYLQVFLLPFFLVMFFNLVKKLSNGDSPLAFWATVCILFTYVGHSFVYDTLFYDSFAYVFLLIACLYYDRKWSIIPLVFAFFVDERSLFPALIFPLLYLFKSELYSGNVRSILNDFLWKNKSTHSLLLSYSLYIIIRYYLYKQFQLETPVGQQAAVQIGFAFLHGYKLPYALFSALKWANLLLLLTLIYLVKKKMWTVALYYFGIFLACFLVATAVDDVTRSLTYCFPLVFLFFQIIQYSKEQVMAVYLLGLIFLANFLTPTYTLLMHLLRISPLDWLF</sequence>
<gene>
    <name evidence="2" type="ORF">ESB04_11020</name>
</gene>
<feature type="transmembrane region" description="Helical" evidence="1">
    <location>
        <begin position="159"/>
        <end position="176"/>
    </location>
</feature>
<feature type="transmembrane region" description="Helical" evidence="1">
    <location>
        <begin position="354"/>
        <end position="378"/>
    </location>
</feature>
<feature type="transmembrane region" description="Helical" evidence="1">
    <location>
        <begin position="133"/>
        <end position="152"/>
    </location>
</feature>
<feature type="transmembrane region" description="Helical" evidence="1">
    <location>
        <begin position="25"/>
        <end position="42"/>
    </location>
</feature>
<dbReference type="OrthoDB" id="928695at2"/>
<feature type="transmembrane region" description="Helical" evidence="1">
    <location>
        <begin position="306"/>
        <end position="324"/>
    </location>
</feature>
<name>A0A4Q1BXL6_9BACT</name>
<keyword evidence="1" id="KW-0472">Membrane</keyword>
<comment type="caution">
    <text evidence="2">The sequence shown here is derived from an EMBL/GenBank/DDBJ whole genome shotgun (WGS) entry which is preliminary data.</text>
</comment>
<dbReference type="EMBL" id="SDHY01000007">
    <property type="protein sequence ID" value="RXK47123.1"/>
    <property type="molecule type" value="Genomic_DNA"/>
</dbReference>
<feature type="transmembrane region" description="Helical" evidence="1">
    <location>
        <begin position="108"/>
        <end position="127"/>
    </location>
</feature>
<evidence type="ECO:0000313" key="2">
    <source>
        <dbReference type="EMBL" id="RXK47123.1"/>
    </source>
</evidence>
<feature type="transmembrane region" description="Helical" evidence="1">
    <location>
        <begin position="330"/>
        <end position="347"/>
    </location>
</feature>
<proteinExistence type="predicted"/>
<organism evidence="2 3">
    <name type="scientific">Aquirufa rosea</name>
    <dbReference type="NCBI Taxonomy" id="2509241"/>
    <lineage>
        <taxon>Bacteria</taxon>
        <taxon>Pseudomonadati</taxon>
        <taxon>Bacteroidota</taxon>
        <taxon>Cytophagia</taxon>
        <taxon>Cytophagales</taxon>
        <taxon>Flectobacillaceae</taxon>
        <taxon>Aquirufa</taxon>
    </lineage>
</organism>
<evidence type="ECO:0000313" key="3">
    <source>
        <dbReference type="Proteomes" id="UP000289455"/>
    </source>
</evidence>
<accession>A0A4Q1BXL6</accession>
<evidence type="ECO:0008006" key="4">
    <source>
        <dbReference type="Google" id="ProtNLM"/>
    </source>
</evidence>